<evidence type="ECO:0000313" key="1">
    <source>
        <dbReference type="EMBL" id="MFK2901402.1"/>
    </source>
</evidence>
<organism evidence="1 2">
    <name type="scientific">Dyella jejuensis</name>
    <dbReference type="NCBI Taxonomy" id="1432009"/>
    <lineage>
        <taxon>Bacteria</taxon>
        <taxon>Pseudomonadati</taxon>
        <taxon>Pseudomonadota</taxon>
        <taxon>Gammaproteobacteria</taxon>
        <taxon>Lysobacterales</taxon>
        <taxon>Rhodanobacteraceae</taxon>
        <taxon>Dyella</taxon>
    </lineage>
</organism>
<sequence length="195" mass="21441">MFGWLAARSSSLCRHAPLTVVSRRSRRIHPLALWRKLPALGSVLYLHVASGEPPVQALPRGLLVGHRAFAPLLDTRWLVATSAVTDDGPREWFECMDAFGRTQARLHLLPDTDYFAWEALMAPCEPERRTPVSAGVIRFRPDSASVTAFRLRELAGIAVLESGRPARLSPLGDRIAARIAHAESAVLTNQGPCPH</sequence>
<dbReference type="SUPFAM" id="SSF144064">
    <property type="entry name" value="Heme iron utilization protein-like"/>
    <property type="match status" value="1"/>
</dbReference>
<evidence type="ECO:0008006" key="3">
    <source>
        <dbReference type="Google" id="ProtNLM"/>
    </source>
</evidence>
<name>A0ABW8JNG5_9GAMM</name>
<comment type="caution">
    <text evidence="1">The sequence shown here is derived from an EMBL/GenBank/DDBJ whole genome shotgun (WGS) entry which is preliminary data.</text>
</comment>
<keyword evidence="2" id="KW-1185">Reference proteome</keyword>
<dbReference type="Proteomes" id="UP001620461">
    <property type="component" value="Unassembled WGS sequence"/>
</dbReference>
<accession>A0ABW8JNG5</accession>
<reference evidence="1 2" key="1">
    <citation type="submission" date="2020-10" db="EMBL/GenBank/DDBJ databases">
        <title>Phylogeny of dyella-like bacteria.</title>
        <authorList>
            <person name="Fu J."/>
        </authorList>
    </citation>
    <scope>NUCLEOTIDE SEQUENCE [LARGE SCALE GENOMIC DNA]</scope>
    <source>
        <strain evidence="1 2">JP1</strain>
    </source>
</reference>
<evidence type="ECO:0000313" key="2">
    <source>
        <dbReference type="Proteomes" id="UP001620461"/>
    </source>
</evidence>
<proteinExistence type="predicted"/>
<dbReference type="RefSeq" id="WP_404548175.1">
    <property type="nucleotide sequence ID" value="NZ_JADIKJ010000015.1"/>
</dbReference>
<protein>
    <recommendedName>
        <fullName evidence="3">Chorismate lyase</fullName>
    </recommendedName>
</protein>
<gene>
    <name evidence="1" type="ORF">ISP15_13750</name>
</gene>
<dbReference type="EMBL" id="JADIKJ010000015">
    <property type="protein sequence ID" value="MFK2901402.1"/>
    <property type="molecule type" value="Genomic_DNA"/>
</dbReference>